<protein>
    <recommendedName>
        <fullName evidence="3">Tetratricopeptide repeat protein</fullName>
    </recommendedName>
</protein>
<organism evidence="1 2">
    <name type="scientific">Rapidithrix thailandica</name>
    <dbReference type="NCBI Taxonomy" id="413964"/>
    <lineage>
        <taxon>Bacteria</taxon>
        <taxon>Pseudomonadati</taxon>
        <taxon>Bacteroidota</taxon>
        <taxon>Cytophagia</taxon>
        <taxon>Cytophagales</taxon>
        <taxon>Flammeovirgaceae</taxon>
        <taxon>Rapidithrix</taxon>
    </lineage>
</organism>
<dbReference type="RefSeq" id="WP_346821662.1">
    <property type="nucleotide sequence ID" value="NZ_JBDKWZ010000007.1"/>
</dbReference>
<gene>
    <name evidence="1" type="ORF">AAG747_13255</name>
</gene>
<dbReference type="Gene3D" id="1.25.40.10">
    <property type="entry name" value="Tetratricopeptide repeat domain"/>
    <property type="match status" value="1"/>
</dbReference>
<dbReference type="EMBL" id="JBDKWZ010000007">
    <property type="protein sequence ID" value="MEN7548883.1"/>
    <property type="molecule type" value="Genomic_DNA"/>
</dbReference>
<evidence type="ECO:0000313" key="2">
    <source>
        <dbReference type="Proteomes" id="UP001403385"/>
    </source>
</evidence>
<dbReference type="AlphaFoldDB" id="A0AAW9SC31"/>
<evidence type="ECO:0008006" key="3">
    <source>
        <dbReference type="Google" id="ProtNLM"/>
    </source>
</evidence>
<accession>A0AAW9SC31</accession>
<comment type="caution">
    <text evidence="1">The sequence shown here is derived from an EMBL/GenBank/DDBJ whole genome shotgun (WGS) entry which is preliminary data.</text>
</comment>
<name>A0AAW9SC31_9BACT</name>
<evidence type="ECO:0000313" key="1">
    <source>
        <dbReference type="EMBL" id="MEN7548883.1"/>
    </source>
</evidence>
<dbReference type="Proteomes" id="UP001403385">
    <property type="component" value="Unassembled WGS sequence"/>
</dbReference>
<dbReference type="SUPFAM" id="SSF48452">
    <property type="entry name" value="TPR-like"/>
    <property type="match status" value="1"/>
</dbReference>
<reference evidence="1 2" key="1">
    <citation type="submission" date="2024-04" db="EMBL/GenBank/DDBJ databases">
        <title>Novel genus in family Flammeovirgaceae.</title>
        <authorList>
            <person name="Nguyen T.H."/>
            <person name="Vuong T.Q."/>
            <person name="Le H."/>
            <person name="Kim S.-G."/>
        </authorList>
    </citation>
    <scope>NUCLEOTIDE SEQUENCE [LARGE SCALE GENOMIC DNA]</scope>
    <source>
        <strain evidence="1 2">JCM 23209</strain>
    </source>
</reference>
<proteinExistence type="predicted"/>
<keyword evidence="2" id="KW-1185">Reference proteome</keyword>
<dbReference type="InterPro" id="IPR011990">
    <property type="entry name" value="TPR-like_helical_dom_sf"/>
</dbReference>
<sequence>MVDQAQTYYQSEQYHKAIELLEKELQNSHPSPEIFGLLSRCYLAIGDIIRSEKIAAQGLESYSDSDILQEIYNNSKNQLNQILLAIRQIEDGQHTSAEINFIKANTELLIKNQQFEQAIDQLSLLADARKAKTTNILWIGQYLKEIYFEPAAEVHKHKYTKLLFEEVIFYYLKACKLYEKGYQEIREAAKNAD</sequence>